<keyword evidence="11" id="KW-1185">Reference proteome</keyword>
<keyword evidence="4 8" id="KW-0540">Nuclease</keyword>
<accession>A0A7H1MMK1</accession>
<protein>
    <recommendedName>
        <fullName evidence="8">Ribonuclease R</fullName>
        <shortName evidence="8">RNase R</shortName>
        <ecNumber evidence="8">3.1.13.1</ecNumber>
    </recommendedName>
</protein>
<keyword evidence="3 8" id="KW-0963">Cytoplasm</keyword>
<dbReference type="NCBIfam" id="TIGR00358">
    <property type="entry name" value="3_prime_RNase"/>
    <property type="match status" value="1"/>
</dbReference>
<dbReference type="InterPro" id="IPR004476">
    <property type="entry name" value="RNase_II/RNase_R"/>
</dbReference>
<evidence type="ECO:0000313" key="10">
    <source>
        <dbReference type="EMBL" id="QNT64687.1"/>
    </source>
</evidence>
<name>A0A7H1MMK1_9LACO</name>
<sequence length="793" mass="88675">MDAQQLQKELFGFLKANNTQSYSAQTLTDGLRLNDVNGFTQVVQALAQLERDGQIAEIDGAFKYNAKSQGYIGTFRSNAKGFGFVAVDDLTEDVFVNPDNTAQALNLDQVRVTLLTKGDADAGRGPEGIVEEIISHDLNQVVGEFKLGSDYTGYIGTINITDKKNANYNFLVSEGGVTANDGEVVVAQIKEYPTPAMPKHMNGVISETIGFKDEPGVDIMAIVHQHKVPAVFDEEVLAQAEAIPDHVLDSEWAGREDITDQPLVTIDSIESKDLDDAVVVWKLENGNFHLGVHIADVSHYVPEGTPLDDEAYNRGTSVYLTDRVIPMLPRNISNGIASLNPGVERLAMSAEMEFTPQGKLVDYRLHQSVMKSHARMTYKAVNAILDGDEETREEYADLVPMFETMGELHKILAQKRIDRGAIEFDAPEAKIIVDAAGKPTDIQIRERGLSERIIESFMLSANETVAMHFDQLKVPFLYRVHTSPDLDKSVRFFEFVKALGGKVNADPNKVKPMDFQKIHDEFMGLPSEQMVSTMMLRSMQRAAYTNESLGHFGLGAEYYTHFTSPIRRYPDLTVHRLIKWYEKNGTDEAAQAKYRDKLSEIGNDTSMRERRSIDTERDTDAMKKTEFMEDKVGQEFDAVVNGVMKFGMFVSLDNTVEGLIHTSNLTDDYYMYDESHLALIGRRFHHIYQIGQAVKVKLVRVNKEQSSLDFVLVDPDAAPITDIKVADGHRGGYGDKNNKNHHDKPRNGKYNSGNAKKSQGTSQRHNNGQALGTLNDRRKPNDSRDNANRKGRH</sequence>
<evidence type="ECO:0000256" key="9">
    <source>
        <dbReference type="SAM" id="MobiDB-lite"/>
    </source>
</evidence>
<evidence type="ECO:0000256" key="8">
    <source>
        <dbReference type="HAMAP-Rule" id="MF_01895"/>
    </source>
</evidence>
<dbReference type="PROSITE" id="PS50126">
    <property type="entry name" value="S1"/>
    <property type="match status" value="1"/>
</dbReference>
<feature type="region of interest" description="Disordered" evidence="9">
    <location>
        <begin position="725"/>
        <end position="793"/>
    </location>
</feature>
<dbReference type="InterPro" id="IPR040476">
    <property type="entry name" value="CSD2"/>
</dbReference>
<dbReference type="GO" id="GO:0005829">
    <property type="term" value="C:cytosol"/>
    <property type="evidence" value="ECO:0007669"/>
    <property type="project" value="TreeGrafter"/>
</dbReference>
<evidence type="ECO:0000256" key="7">
    <source>
        <dbReference type="ARBA" id="ARBA00022884"/>
    </source>
</evidence>
<dbReference type="InterPro" id="IPR001900">
    <property type="entry name" value="RNase_II/R"/>
</dbReference>
<feature type="compositionally biased region" description="Basic and acidic residues" evidence="9">
    <location>
        <begin position="775"/>
        <end position="793"/>
    </location>
</feature>
<dbReference type="InterPro" id="IPR050180">
    <property type="entry name" value="RNR_Ribonuclease"/>
</dbReference>
<dbReference type="Pfam" id="PF00773">
    <property type="entry name" value="RNB"/>
    <property type="match status" value="1"/>
</dbReference>
<dbReference type="SMART" id="SM00316">
    <property type="entry name" value="S1"/>
    <property type="match status" value="1"/>
</dbReference>
<dbReference type="InterPro" id="IPR022966">
    <property type="entry name" value="RNase_II/R_CS"/>
</dbReference>
<comment type="function">
    <text evidence="8">3'-5' exoribonuclease that releases 5'-nucleoside monophosphates and is involved in maturation of structured RNAs.</text>
</comment>
<dbReference type="Proteomes" id="UP000516446">
    <property type="component" value="Chromosome"/>
</dbReference>
<feature type="compositionally biased region" description="Polar residues" evidence="9">
    <location>
        <begin position="749"/>
        <end position="772"/>
    </location>
</feature>
<reference evidence="10 11" key="1">
    <citation type="submission" date="2019-08" db="EMBL/GenBank/DDBJ databases">
        <authorList>
            <person name="Chang H.C."/>
            <person name="Mun S.Y."/>
        </authorList>
    </citation>
    <scope>NUCLEOTIDE SEQUENCE [LARGE SCALE GENOMIC DNA]</scope>
    <source>
        <strain evidence="10 11">SK</strain>
    </source>
</reference>
<keyword evidence="7 8" id="KW-0694">RNA-binding</keyword>
<dbReference type="AlphaFoldDB" id="A0A7H1MMK1"/>
<dbReference type="PANTHER" id="PTHR23355:SF9">
    <property type="entry name" value="DIS3-LIKE EXONUCLEASE 2"/>
    <property type="match status" value="1"/>
</dbReference>
<dbReference type="GO" id="GO:0006402">
    <property type="term" value="P:mRNA catabolic process"/>
    <property type="evidence" value="ECO:0007669"/>
    <property type="project" value="TreeGrafter"/>
</dbReference>
<dbReference type="InterPro" id="IPR013223">
    <property type="entry name" value="RNase_B_OB_dom"/>
</dbReference>
<keyword evidence="6 8" id="KW-0269">Exonuclease</keyword>
<dbReference type="Pfam" id="PF00575">
    <property type="entry name" value="S1"/>
    <property type="match status" value="1"/>
</dbReference>
<comment type="similarity">
    <text evidence="8">Belongs to the RNR ribonuclease family. RNase R subfamily.</text>
</comment>
<dbReference type="Gene3D" id="2.40.50.140">
    <property type="entry name" value="Nucleic acid-binding proteins"/>
    <property type="match status" value="2"/>
</dbReference>
<organism evidence="10 11">
    <name type="scientific">Weissella koreensis</name>
    <dbReference type="NCBI Taxonomy" id="165096"/>
    <lineage>
        <taxon>Bacteria</taxon>
        <taxon>Bacillati</taxon>
        <taxon>Bacillota</taxon>
        <taxon>Bacilli</taxon>
        <taxon>Lactobacillales</taxon>
        <taxon>Lactobacillaceae</taxon>
        <taxon>Weissella</taxon>
    </lineage>
</organism>
<gene>
    <name evidence="8 10" type="primary">rnr</name>
    <name evidence="10" type="ORF">FY536_05185</name>
</gene>
<evidence type="ECO:0000256" key="5">
    <source>
        <dbReference type="ARBA" id="ARBA00022801"/>
    </source>
</evidence>
<dbReference type="PANTHER" id="PTHR23355">
    <property type="entry name" value="RIBONUCLEASE"/>
    <property type="match status" value="1"/>
</dbReference>
<evidence type="ECO:0000256" key="4">
    <source>
        <dbReference type="ARBA" id="ARBA00022722"/>
    </source>
</evidence>
<dbReference type="InterPro" id="IPR012340">
    <property type="entry name" value="NA-bd_OB-fold"/>
</dbReference>
<dbReference type="NCBIfam" id="TIGR02063">
    <property type="entry name" value="RNase_R"/>
    <property type="match status" value="1"/>
</dbReference>
<dbReference type="Pfam" id="PF17876">
    <property type="entry name" value="CSD2"/>
    <property type="match status" value="1"/>
</dbReference>
<dbReference type="SUPFAM" id="SSF50249">
    <property type="entry name" value="Nucleic acid-binding proteins"/>
    <property type="match status" value="4"/>
</dbReference>
<evidence type="ECO:0000256" key="2">
    <source>
        <dbReference type="ARBA" id="ARBA00004496"/>
    </source>
</evidence>
<dbReference type="SMART" id="SM00955">
    <property type="entry name" value="RNB"/>
    <property type="match status" value="1"/>
</dbReference>
<feature type="compositionally biased region" description="Basic and acidic residues" evidence="9">
    <location>
        <begin position="725"/>
        <end position="740"/>
    </location>
</feature>
<dbReference type="Pfam" id="PF08206">
    <property type="entry name" value="OB_RNB"/>
    <property type="match status" value="1"/>
</dbReference>
<dbReference type="PROSITE" id="PS01175">
    <property type="entry name" value="RIBONUCLEASE_II"/>
    <property type="match status" value="1"/>
</dbReference>
<evidence type="ECO:0000256" key="1">
    <source>
        <dbReference type="ARBA" id="ARBA00001849"/>
    </source>
</evidence>
<keyword evidence="5 8" id="KW-0378">Hydrolase</keyword>
<dbReference type="InterPro" id="IPR011805">
    <property type="entry name" value="RNase_R"/>
</dbReference>
<comment type="catalytic activity">
    <reaction evidence="1 8">
        <text>Exonucleolytic cleavage in the 3'- to 5'-direction to yield nucleoside 5'-phosphates.</text>
        <dbReference type="EC" id="3.1.13.1"/>
    </reaction>
</comment>
<dbReference type="EC" id="3.1.13.1" evidence="8"/>
<dbReference type="InterPro" id="IPR003029">
    <property type="entry name" value="S1_domain"/>
</dbReference>
<evidence type="ECO:0000256" key="6">
    <source>
        <dbReference type="ARBA" id="ARBA00022839"/>
    </source>
</evidence>
<evidence type="ECO:0000256" key="3">
    <source>
        <dbReference type="ARBA" id="ARBA00022490"/>
    </source>
</evidence>
<comment type="subcellular location">
    <subcellularLocation>
        <location evidence="2 8">Cytoplasm</location>
    </subcellularLocation>
</comment>
<proteinExistence type="inferred from homology"/>
<dbReference type="GO" id="GO:0003723">
    <property type="term" value="F:RNA binding"/>
    <property type="evidence" value="ECO:0007669"/>
    <property type="project" value="UniProtKB-UniRule"/>
</dbReference>
<dbReference type="CDD" id="cd04471">
    <property type="entry name" value="S1_RNase_R"/>
    <property type="match status" value="1"/>
</dbReference>
<dbReference type="RefSeq" id="WP_104914634.1">
    <property type="nucleotide sequence ID" value="NZ_CP026847.1"/>
</dbReference>
<dbReference type="EMBL" id="CP043431">
    <property type="protein sequence ID" value="QNT64687.1"/>
    <property type="molecule type" value="Genomic_DNA"/>
</dbReference>
<evidence type="ECO:0000313" key="11">
    <source>
        <dbReference type="Proteomes" id="UP000516446"/>
    </source>
</evidence>
<dbReference type="GO" id="GO:0008859">
    <property type="term" value="F:exoribonuclease II activity"/>
    <property type="evidence" value="ECO:0007669"/>
    <property type="project" value="UniProtKB-UniRule"/>
</dbReference>
<dbReference type="HAMAP" id="MF_01895">
    <property type="entry name" value="RNase_R"/>
    <property type="match status" value="1"/>
</dbReference>